<gene>
    <name evidence="3" type="ORF">PPSIR1_11655</name>
</gene>
<dbReference type="Proteomes" id="UP000005801">
    <property type="component" value="Unassembled WGS sequence"/>
</dbReference>
<sequence length="233" mass="26074">MSAEDSDERSVVPLAEGGEAPAKKPPARRYHVALTPKEVLARLGEREGVMRYEAAGLPDFGGLIPDTDFTLEVLGKRDFRIHCGPPAARGQSATGMLRLLYLSGHLERTDEGTVVELRFAYRRPRWALQRWVGFLVLAFVGLAWVLVGPGVIAKKAMLYGVLLAVLVPVVVHDLRRDGRLAEQRLDLLNLMEHSFGPVVIPESSDEPYRRGLTRARDDDDEDDDYDYDDDYDD</sequence>
<keyword evidence="4" id="KW-1185">Reference proteome</keyword>
<evidence type="ECO:0000313" key="3">
    <source>
        <dbReference type="EMBL" id="EDM80429.1"/>
    </source>
</evidence>
<keyword evidence="2" id="KW-1133">Transmembrane helix</keyword>
<evidence type="ECO:0000256" key="1">
    <source>
        <dbReference type="SAM" id="MobiDB-lite"/>
    </source>
</evidence>
<dbReference type="EMBL" id="ABCS01000011">
    <property type="protein sequence ID" value="EDM80429.1"/>
    <property type="molecule type" value="Genomic_DNA"/>
</dbReference>
<keyword evidence="2" id="KW-0472">Membrane</keyword>
<feature type="region of interest" description="Disordered" evidence="1">
    <location>
        <begin position="1"/>
        <end position="27"/>
    </location>
</feature>
<evidence type="ECO:0000313" key="4">
    <source>
        <dbReference type="Proteomes" id="UP000005801"/>
    </source>
</evidence>
<evidence type="ECO:0000256" key="2">
    <source>
        <dbReference type="SAM" id="Phobius"/>
    </source>
</evidence>
<feature type="compositionally biased region" description="Basic and acidic residues" evidence="1">
    <location>
        <begin position="206"/>
        <end position="217"/>
    </location>
</feature>
<dbReference type="AlphaFoldDB" id="A6G1D4"/>
<feature type="transmembrane region" description="Helical" evidence="2">
    <location>
        <begin position="156"/>
        <end position="174"/>
    </location>
</feature>
<accession>A6G1D4</accession>
<feature type="compositionally biased region" description="Acidic residues" evidence="1">
    <location>
        <begin position="218"/>
        <end position="233"/>
    </location>
</feature>
<protein>
    <submittedName>
        <fullName evidence="3">Uncharacterized protein</fullName>
    </submittedName>
</protein>
<dbReference type="RefSeq" id="WP_006970533.1">
    <property type="nucleotide sequence ID" value="NZ_ABCS01000011.1"/>
</dbReference>
<reference evidence="3 4" key="1">
    <citation type="submission" date="2007-06" db="EMBL/GenBank/DDBJ databases">
        <authorList>
            <person name="Shimkets L."/>
            <person name="Ferriera S."/>
            <person name="Johnson J."/>
            <person name="Kravitz S."/>
            <person name="Beeson K."/>
            <person name="Sutton G."/>
            <person name="Rogers Y.-H."/>
            <person name="Friedman R."/>
            <person name="Frazier M."/>
            <person name="Venter J.C."/>
        </authorList>
    </citation>
    <scope>NUCLEOTIDE SEQUENCE [LARGE SCALE GENOMIC DNA]</scope>
    <source>
        <strain evidence="3 4">SIR-1</strain>
    </source>
</reference>
<dbReference type="OrthoDB" id="9850542at2"/>
<organism evidence="3 4">
    <name type="scientific">Plesiocystis pacifica SIR-1</name>
    <dbReference type="NCBI Taxonomy" id="391625"/>
    <lineage>
        <taxon>Bacteria</taxon>
        <taxon>Pseudomonadati</taxon>
        <taxon>Myxococcota</taxon>
        <taxon>Polyangia</taxon>
        <taxon>Nannocystales</taxon>
        <taxon>Nannocystaceae</taxon>
        <taxon>Plesiocystis</taxon>
    </lineage>
</organism>
<proteinExistence type="predicted"/>
<keyword evidence="2" id="KW-0812">Transmembrane</keyword>
<comment type="caution">
    <text evidence="3">The sequence shown here is derived from an EMBL/GenBank/DDBJ whole genome shotgun (WGS) entry which is preliminary data.</text>
</comment>
<name>A6G1D4_9BACT</name>
<feature type="region of interest" description="Disordered" evidence="1">
    <location>
        <begin position="198"/>
        <end position="233"/>
    </location>
</feature>
<feature type="transmembrane region" description="Helical" evidence="2">
    <location>
        <begin position="131"/>
        <end position="150"/>
    </location>
</feature>